<dbReference type="GO" id="GO:0005634">
    <property type="term" value="C:nucleus"/>
    <property type="evidence" value="ECO:0007669"/>
    <property type="project" value="UniProtKB-SubCell"/>
</dbReference>
<dbReference type="FunFam" id="3.40.470.10:FF:000007">
    <property type="entry name" value="Uracil-DNA glycosylase"/>
    <property type="match status" value="1"/>
</dbReference>
<dbReference type="Gene3D" id="3.40.470.10">
    <property type="entry name" value="Uracil-DNA glycosylase-like domain"/>
    <property type="match status" value="1"/>
</dbReference>
<dbReference type="NCBIfam" id="NF003591">
    <property type="entry name" value="PRK05254.1-4"/>
    <property type="match status" value="1"/>
</dbReference>
<evidence type="ECO:0000256" key="8">
    <source>
        <dbReference type="PROSITE-ProRule" id="PRU10072"/>
    </source>
</evidence>
<feature type="active site" description="Proton acceptor" evidence="7 8">
    <location>
        <position position="153"/>
    </location>
</feature>
<dbReference type="SMART" id="SM00986">
    <property type="entry name" value="UDG"/>
    <property type="match status" value="1"/>
</dbReference>
<dbReference type="InterPro" id="IPR005122">
    <property type="entry name" value="Uracil-DNA_glycosylase-like"/>
</dbReference>
<dbReference type="EMBL" id="BMAW01040677">
    <property type="protein sequence ID" value="GFU60467.1"/>
    <property type="molecule type" value="Genomic_DNA"/>
</dbReference>
<evidence type="ECO:0000256" key="7">
    <source>
        <dbReference type="HAMAP-Rule" id="MF_03166"/>
    </source>
</evidence>
<keyword evidence="5 7" id="KW-0234">DNA repair</keyword>
<evidence type="ECO:0000313" key="12">
    <source>
        <dbReference type="EMBL" id="GFU60467.1"/>
    </source>
</evidence>
<dbReference type="PROSITE" id="PS00130">
    <property type="entry name" value="U_DNA_GLYCOSYLASE"/>
    <property type="match status" value="1"/>
</dbReference>
<evidence type="ECO:0000256" key="2">
    <source>
        <dbReference type="ARBA" id="ARBA00022763"/>
    </source>
</evidence>
<organism evidence="12 13">
    <name type="scientific">Nephila pilipes</name>
    <name type="common">Giant wood spider</name>
    <name type="synonym">Nephila maculata</name>
    <dbReference type="NCBI Taxonomy" id="299642"/>
    <lineage>
        <taxon>Eukaryota</taxon>
        <taxon>Metazoa</taxon>
        <taxon>Ecdysozoa</taxon>
        <taxon>Arthropoda</taxon>
        <taxon>Chelicerata</taxon>
        <taxon>Arachnida</taxon>
        <taxon>Araneae</taxon>
        <taxon>Araneomorphae</taxon>
        <taxon>Entelegynae</taxon>
        <taxon>Araneoidea</taxon>
        <taxon>Nephilidae</taxon>
        <taxon>Nephila</taxon>
    </lineage>
</organism>
<accession>A0A8X6UVV0</accession>
<evidence type="ECO:0000256" key="6">
    <source>
        <dbReference type="ARBA" id="ARBA00023242"/>
    </source>
</evidence>
<evidence type="ECO:0000256" key="5">
    <source>
        <dbReference type="ARBA" id="ARBA00023204"/>
    </source>
</evidence>
<dbReference type="GO" id="GO:0004844">
    <property type="term" value="F:uracil DNA N-glycosylase activity"/>
    <property type="evidence" value="ECO:0007669"/>
    <property type="project" value="UniProtKB-UniRule"/>
</dbReference>
<keyword evidence="13" id="KW-1185">Reference proteome</keyword>
<gene>
    <name evidence="12" type="primary">Ung</name>
    <name evidence="12" type="ORF">NPIL_193031</name>
</gene>
<proteinExistence type="inferred from homology"/>
<keyword evidence="3 7" id="KW-0378">Hydrolase</keyword>
<dbReference type="NCBIfam" id="NF003588">
    <property type="entry name" value="PRK05254.1-1"/>
    <property type="match status" value="1"/>
</dbReference>
<dbReference type="InterPro" id="IPR002043">
    <property type="entry name" value="UDG_fam1"/>
</dbReference>
<comment type="caution">
    <text evidence="12">The sequence shown here is derived from an EMBL/GenBank/DDBJ whole genome shotgun (WGS) entry which is preliminary data.</text>
</comment>
<dbReference type="EC" id="3.2.2.27" evidence="7 9"/>
<evidence type="ECO:0000256" key="9">
    <source>
        <dbReference type="RuleBase" id="RU003780"/>
    </source>
</evidence>
<dbReference type="PANTHER" id="PTHR11264:SF0">
    <property type="entry name" value="URACIL-DNA GLYCOSYLASE"/>
    <property type="match status" value="1"/>
</dbReference>
<dbReference type="AlphaFoldDB" id="A0A8X6UVV0"/>
<name>A0A8X6UVV0_NEPPI</name>
<feature type="domain" description="Uracil-DNA glycosylase-like" evidence="11">
    <location>
        <begin position="138"/>
        <end position="299"/>
    </location>
</feature>
<dbReference type="HAMAP" id="MF_00148">
    <property type="entry name" value="UDG"/>
    <property type="match status" value="1"/>
</dbReference>
<keyword evidence="6 7" id="KW-0539">Nucleus</keyword>
<dbReference type="InterPro" id="IPR036895">
    <property type="entry name" value="Uracil-DNA_glycosylase-like_sf"/>
</dbReference>
<evidence type="ECO:0000256" key="3">
    <source>
        <dbReference type="ARBA" id="ARBA00022801"/>
    </source>
</evidence>
<comment type="catalytic activity">
    <reaction evidence="7 9">
        <text>Hydrolyzes single-stranded DNA or mismatched double-stranded DNA and polynucleotides, releasing free uracil.</text>
        <dbReference type="EC" id="3.2.2.27"/>
    </reaction>
</comment>
<reference evidence="12" key="1">
    <citation type="submission" date="2020-08" db="EMBL/GenBank/DDBJ databases">
        <title>Multicomponent nature underlies the extraordinary mechanical properties of spider dragline silk.</title>
        <authorList>
            <person name="Kono N."/>
            <person name="Nakamura H."/>
            <person name="Mori M."/>
            <person name="Yoshida Y."/>
            <person name="Ohtoshi R."/>
            <person name="Malay A.D."/>
            <person name="Moran D.A.P."/>
            <person name="Tomita M."/>
            <person name="Numata K."/>
            <person name="Arakawa K."/>
        </authorList>
    </citation>
    <scope>NUCLEOTIDE SEQUENCE</scope>
</reference>
<evidence type="ECO:0000256" key="4">
    <source>
        <dbReference type="ARBA" id="ARBA00023128"/>
    </source>
</evidence>
<evidence type="ECO:0000256" key="10">
    <source>
        <dbReference type="SAM" id="MobiDB-lite"/>
    </source>
</evidence>
<dbReference type="PANTHER" id="PTHR11264">
    <property type="entry name" value="URACIL-DNA GLYCOSYLASE"/>
    <property type="match status" value="1"/>
</dbReference>
<comment type="subcellular location">
    <subcellularLocation>
        <location evidence="7">Mitochondrion</location>
    </subcellularLocation>
    <subcellularLocation>
        <location evidence="7">Nucleus</location>
    </subcellularLocation>
</comment>
<dbReference type="SMART" id="SM00987">
    <property type="entry name" value="UreE_C"/>
    <property type="match status" value="1"/>
</dbReference>
<dbReference type="NCBIfam" id="NF003592">
    <property type="entry name" value="PRK05254.1-5"/>
    <property type="match status" value="1"/>
</dbReference>
<evidence type="ECO:0000259" key="11">
    <source>
        <dbReference type="SMART" id="SM00986"/>
    </source>
</evidence>
<dbReference type="CDD" id="cd10027">
    <property type="entry name" value="UDG-F1-like"/>
    <property type="match status" value="1"/>
</dbReference>
<dbReference type="Pfam" id="PF03167">
    <property type="entry name" value="UDG"/>
    <property type="match status" value="1"/>
</dbReference>
<evidence type="ECO:0000313" key="13">
    <source>
        <dbReference type="Proteomes" id="UP000887013"/>
    </source>
</evidence>
<dbReference type="SUPFAM" id="SSF52141">
    <property type="entry name" value="Uracil-DNA glycosylase-like"/>
    <property type="match status" value="1"/>
</dbReference>
<dbReference type="Proteomes" id="UP000887013">
    <property type="component" value="Unassembled WGS sequence"/>
</dbReference>
<dbReference type="GO" id="GO:0005739">
    <property type="term" value="C:mitochondrion"/>
    <property type="evidence" value="ECO:0007669"/>
    <property type="project" value="UniProtKB-SubCell"/>
</dbReference>
<keyword evidence="4 7" id="KW-0496">Mitochondrion</keyword>
<dbReference type="OrthoDB" id="10031947at2759"/>
<protein>
    <recommendedName>
        <fullName evidence="7 9">Uracil-DNA glycosylase</fullName>
        <shortName evidence="7">UDG</shortName>
        <ecNumber evidence="7 9">3.2.2.27</ecNumber>
    </recommendedName>
</protein>
<evidence type="ECO:0000256" key="1">
    <source>
        <dbReference type="ARBA" id="ARBA00008184"/>
    </source>
</evidence>
<dbReference type="NCBIfam" id="NF003589">
    <property type="entry name" value="PRK05254.1-2"/>
    <property type="match status" value="1"/>
</dbReference>
<sequence length="313" mass="35461">MGKNGSILLDDNFISIFMLKSLQFKNALFGNMSQKLISSFLKPASGGKRKFDDTQDQDNYESDAKKRGPDSSISERTIIIEIAKKRPALSSNIGLTWFKALEKEFSQDYFEKLGKFLIKERNTYTVYPPEKDVYSWTNAVKMDNVKVVILGQDPYHGPNQAHGLAFSVRKGVAIPKSLVNIYNELSNDIPGFKVPSHGYLYGWASQGVLLLNTCLSVRAHCPLSHQNQGWENLTDAVIKWISHNLSHVVFLLWGGNAKRKSDLINKKNHLILTAAHPSPLSAHRGFLGCRHFSKTNDYLQEHNRKPINWEYLP</sequence>
<comment type="similarity">
    <text evidence="1 7 9">Belongs to the uracil-DNA glycosylase (UDG) superfamily. UNG family.</text>
</comment>
<dbReference type="InterPro" id="IPR018085">
    <property type="entry name" value="Ura-DNA_Glyclase_AS"/>
</dbReference>
<comment type="function">
    <text evidence="7 9">Excises uracil residues from the DNA which can arise as a result of misincorporation of dUMP residues by DNA polymerase or due to deamination of cytosine.</text>
</comment>
<keyword evidence="2 7" id="KW-0227">DNA damage</keyword>
<dbReference type="NCBIfam" id="TIGR00628">
    <property type="entry name" value="ung"/>
    <property type="match status" value="1"/>
</dbReference>
<dbReference type="GO" id="GO:0097510">
    <property type="term" value="P:base-excision repair, AP site formation via deaminated base removal"/>
    <property type="evidence" value="ECO:0007669"/>
    <property type="project" value="TreeGrafter"/>
</dbReference>
<feature type="region of interest" description="Disordered" evidence="10">
    <location>
        <begin position="45"/>
        <end position="70"/>
    </location>
</feature>